<evidence type="ECO:0000313" key="1">
    <source>
        <dbReference type="EMBL" id="SOE72706.1"/>
    </source>
</evidence>
<dbReference type="Proteomes" id="UP000219440">
    <property type="component" value="Unassembled WGS sequence"/>
</dbReference>
<dbReference type="EMBL" id="OCST01000005">
    <property type="protein sequence ID" value="SOE72706.1"/>
    <property type="molecule type" value="Genomic_DNA"/>
</dbReference>
<organism evidence="1 2">
    <name type="scientific">Salinibacterium xinjiangense</name>
    <dbReference type="NCBI Taxonomy" id="386302"/>
    <lineage>
        <taxon>Bacteria</taxon>
        <taxon>Bacillati</taxon>
        <taxon>Actinomycetota</taxon>
        <taxon>Actinomycetes</taxon>
        <taxon>Micrococcales</taxon>
        <taxon>Microbacteriaceae</taxon>
        <taxon>Salinibacterium</taxon>
    </lineage>
</organism>
<name>A0A2C9A1G6_9MICO</name>
<dbReference type="AlphaFoldDB" id="A0A2C9A1G6"/>
<evidence type="ECO:0000313" key="2">
    <source>
        <dbReference type="Proteomes" id="UP000219440"/>
    </source>
</evidence>
<sequence length="136" mass="15264">MLIMTDESRNGLPQLNLLLVDDIADAKRTMNLHSADISRGDGHVVIALPWPRMGFTTDATIVRRWDLRRQAAFNELTTLAASLSRTTGRTYTMAELPYRWSRHPALRQERVDVALNRFGAAMPLGKPCPHPSQGAR</sequence>
<reference evidence="1 2" key="1">
    <citation type="submission" date="2017-09" db="EMBL/GenBank/DDBJ databases">
        <authorList>
            <person name="Ehlers B."/>
            <person name="Leendertz F.H."/>
        </authorList>
    </citation>
    <scope>NUCLEOTIDE SEQUENCE [LARGE SCALE GENOMIC DNA]</scope>
    <source>
        <strain evidence="1 2">CGMCC 1.05381</strain>
    </source>
</reference>
<keyword evidence="2" id="KW-1185">Reference proteome</keyword>
<protein>
    <submittedName>
        <fullName evidence="1">Uncharacterized protein</fullName>
    </submittedName>
</protein>
<proteinExistence type="predicted"/>
<gene>
    <name evidence="1" type="ORF">SAMN06296378_2589</name>
</gene>
<accession>A0A2C9A1G6</accession>